<dbReference type="EMBL" id="JAPWDV010000003">
    <property type="protein sequence ID" value="KAJ6216680.1"/>
    <property type="molecule type" value="Genomic_DNA"/>
</dbReference>
<sequence>MDQNNSETSTNNDPLSTRTNISDSKLRTTTKGRDTIVKTPKQSQYHHFSPKKSTTHQERKTTPPAYYQERVFNKKTPPIMKQQKQKCKTSNHVHNPIGEIYGSKIFQIPSVPFKIVEDYDTQKTTSEQDDKTELEKCKTSVPIKVVEQKSNIEPQTERRNAKNSLSSDEFSY</sequence>
<reference evidence="2" key="1">
    <citation type="submission" date="2022-12" db="EMBL/GenBank/DDBJ databases">
        <title>Genome assemblies of Blomia tropicalis.</title>
        <authorList>
            <person name="Cui Y."/>
        </authorList>
    </citation>
    <scope>NUCLEOTIDE SEQUENCE</scope>
    <source>
        <tissue evidence="2">Adult mites</tissue>
    </source>
</reference>
<name>A0A9Q0M3D5_BLOTA</name>
<gene>
    <name evidence="2" type="ORF">RDWZM_007837</name>
</gene>
<evidence type="ECO:0000256" key="1">
    <source>
        <dbReference type="SAM" id="MobiDB-lite"/>
    </source>
</evidence>
<accession>A0A9Q0M3D5</accession>
<feature type="region of interest" description="Disordered" evidence="1">
    <location>
        <begin position="1"/>
        <end position="65"/>
    </location>
</feature>
<dbReference type="Proteomes" id="UP001142055">
    <property type="component" value="Chromosome 3"/>
</dbReference>
<organism evidence="2 3">
    <name type="scientific">Blomia tropicalis</name>
    <name type="common">Mite</name>
    <dbReference type="NCBI Taxonomy" id="40697"/>
    <lineage>
        <taxon>Eukaryota</taxon>
        <taxon>Metazoa</taxon>
        <taxon>Ecdysozoa</taxon>
        <taxon>Arthropoda</taxon>
        <taxon>Chelicerata</taxon>
        <taxon>Arachnida</taxon>
        <taxon>Acari</taxon>
        <taxon>Acariformes</taxon>
        <taxon>Sarcoptiformes</taxon>
        <taxon>Astigmata</taxon>
        <taxon>Glycyphagoidea</taxon>
        <taxon>Echimyopodidae</taxon>
        <taxon>Blomia</taxon>
    </lineage>
</organism>
<keyword evidence="3" id="KW-1185">Reference proteome</keyword>
<feature type="compositionally biased region" description="Polar residues" evidence="1">
    <location>
        <begin position="1"/>
        <end position="29"/>
    </location>
</feature>
<dbReference type="AlphaFoldDB" id="A0A9Q0M3D5"/>
<evidence type="ECO:0000313" key="3">
    <source>
        <dbReference type="Proteomes" id="UP001142055"/>
    </source>
</evidence>
<protein>
    <submittedName>
        <fullName evidence="2">Uncharacterized protein</fullName>
    </submittedName>
</protein>
<proteinExistence type="predicted"/>
<comment type="caution">
    <text evidence="2">The sequence shown here is derived from an EMBL/GenBank/DDBJ whole genome shotgun (WGS) entry which is preliminary data.</text>
</comment>
<feature type="region of interest" description="Disordered" evidence="1">
    <location>
        <begin position="148"/>
        <end position="172"/>
    </location>
</feature>
<feature type="compositionally biased region" description="Polar residues" evidence="1">
    <location>
        <begin position="162"/>
        <end position="172"/>
    </location>
</feature>
<evidence type="ECO:0000313" key="2">
    <source>
        <dbReference type="EMBL" id="KAJ6216680.1"/>
    </source>
</evidence>